<dbReference type="PROSITE" id="PS00344">
    <property type="entry name" value="GATA_ZN_FINGER_1"/>
    <property type="match status" value="1"/>
</dbReference>
<evidence type="ECO:0000313" key="6">
    <source>
        <dbReference type="EMBL" id="JAG98884.1"/>
    </source>
</evidence>
<dbReference type="PANTHER" id="PTHR47255:SF4">
    <property type="entry name" value="GATA ZINC FINGER DOMAIN-CONTAINING PROTEIN 12"/>
    <property type="match status" value="1"/>
</dbReference>
<reference evidence="6" key="1">
    <citation type="submission" date="2015-03" db="EMBL/GenBank/DDBJ databases">
        <title>A transcriptome of Araucaria cunninghamii, an australian fine timber species.</title>
        <authorList>
            <person name="Jing Yi C.J.Y."/>
            <person name="Yin San L.Y.S."/>
            <person name="Abdul Karim S.S."/>
            <person name="Wan Azmi N.N."/>
            <person name="Hercus R.R."/>
            <person name="Croft L.L."/>
        </authorList>
    </citation>
    <scope>NUCLEOTIDE SEQUENCE</scope>
    <source>
        <strain evidence="6">MI0301</strain>
        <tissue evidence="6">Leaf</tissue>
    </source>
</reference>
<evidence type="ECO:0000259" key="5">
    <source>
        <dbReference type="PROSITE" id="PS50114"/>
    </source>
</evidence>
<dbReference type="SUPFAM" id="SSF57716">
    <property type="entry name" value="Glucocorticoid receptor-like (DNA-binding domain)"/>
    <property type="match status" value="1"/>
</dbReference>
<accession>A0A0D6R7R4</accession>
<evidence type="ECO:0000256" key="2">
    <source>
        <dbReference type="ARBA" id="ARBA00022771"/>
    </source>
</evidence>
<evidence type="ECO:0000256" key="3">
    <source>
        <dbReference type="ARBA" id="ARBA00022833"/>
    </source>
</evidence>
<protein>
    <recommendedName>
        <fullName evidence="5">GATA-type domain-containing protein</fullName>
    </recommendedName>
</protein>
<name>A0A0D6R7R4_ARACU</name>
<dbReference type="AlphaFoldDB" id="A0A0D6R7R4"/>
<sequence>MIRSQWEESFCTEHNPVGACLELALPSENYTFGGGGGGDSCYRHQGGNKVHMISVAWDSAHGSSTSRSCLSLGHGFRDKMDDDMSAANHAEEDMSPNSSHQAEYAGVAAQFNNTYASLASEEEGTWSPKDALTNTTSTAMAHCNNNNTGSQPDERSVGLALNLGREFPVESAAAAESSWVYSTSSKFRSPANRHHALDWSPPKIGEANVKAKDYHQALDYGVITPGSRSAPRVCVDCKTTKTPLWRSGPHGPKSLCNACGIRYRKARRALSALGSVDHMAVYNSRLPKRKQVDHGEVRVDKFVHYKKRSRLSVPSCKKNINVKFSANPRVFAEDEKEAAVLLMALSCGLVHV</sequence>
<keyword evidence="1" id="KW-0479">Metal-binding</keyword>
<dbReference type="SMART" id="SM00401">
    <property type="entry name" value="ZnF_GATA"/>
    <property type="match status" value="1"/>
</dbReference>
<dbReference type="PANTHER" id="PTHR47255">
    <property type="entry name" value="GATA TRANSCRIPTION FACTOR 22-RELATED"/>
    <property type="match status" value="1"/>
</dbReference>
<dbReference type="GO" id="GO:0006355">
    <property type="term" value="P:regulation of DNA-templated transcription"/>
    <property type="evidence" value="ECO:0007669"/>
    <property type="project" value="InterPro"/>
</dbReference>
<dbReference type="PROSITE" id="PS50114">
    <property type="entry name" value="GATA_ZN_FINGER_2"/>
    <property type="match status" value="1"/>
</dbReference>
<dbReference type="GO" id="GO:0008270">
    <property type="term" value="F:zinc ion binding"/>
    <property type="evidence" value="ECO:0007669"/>
    <property type="project" value="UniProtKB-KW"/>
</dbReference>
<evidence type="ECO:0000256" key="1">
    <source>
        <dbReference type="ARBA" id="ARBA00022723"/>
    </source>
</evidence>
<dbReference type="Gene3D" id="3.30.50.10">
    <property type="entry name" value="Erythroid Transcription Factor GATA-1, subunit A"/>
    <property type="match status" value="1"/>
</dbReference>
<evidence type="ECO:0000256" key="4">
    <source>
        <dbReference type="PROSITE-ProRule" id="PRU00094"/>
    </source>
</evidence>
<dbReference type="InterPro" id="IPR013088">
    <property type="entry name" value="Znf_NHR/GATA"/>
</dbReference>
<proteinExistence type="predicted"/>
<keyword evidence="2 4" id="KW-0863">Zinc-finger</keyword>
<dbReference type="InterPro" id="IPR000679">
    <property type="entry name" value="Znf_GATA"/>
</dbReference>
<dbReference type="GO" id="GO:0043565">
    <property type="term" value="F:sequence-specific DNA binding"/>
    <property type="evidence" value="ECO:0007669"/>
    <property type="project" value="InterPro"/>
</dbReference>
<dbReference type="CDD" id="cd00202">
    <property type="entry name" value="ZnF_GATA"/>
    <property type="match status" value="1"/>
</dbReference>
<keyword evidence="3" id="KW-0862">Zinc</keyword>
<dbReference type="Pfam" id="PF00320">
    <property type="entry name" value="GATA"/>
    <property type="match status" value="1"/>
</dbReference>
<organism evidence="6">
    <name type="scientific">Araucaria cunninghamii</name>
    <name type="common">Hoop pine</name>
    <name type="synonym">Moreton Bay pine</name>
    <dbReference type="NCBI Taxonomy" id="56994"/>
    <lineage>
        <taxon>Eukaryota</taxon>
        <taxon>Viridiplantae</taxon>
        <taxon>Streptophyta</taxon>
        <taxon>Embryophyta</taxon>
        <taxon>Tracheophyta</taxon>
        <taxon>Spermatophyta</taxon>
        <taxon>Pinopsida</taxon>
        <taxon>Pinidae</taxon>
        <taxon>Conifers II</taxon>
        <taxon>Araucariales</taxon>
        <taxon>Araucariaceae</taxon>
        <taxon>Araucaria</taxon>
    </lineage>
</organism>
<dbReference type="EMBL" id="GCKF01016355">
    <property type="protein sequence ID" value="JAG98884.1"/>
    <property type="molecule type" value="Transcribed_RNA"/>
</dbReference>
<dbReference type="InterPro" id="IPR052138">
    <property type="entry name" value="GATA_ZnFinger_Domain"/>
</dbReference>
<feature type="domain" description="GATA-type" evidence="5">
    <location>
        <begin position="228"/>
        <end position="264"/>
    </location>
</feature>